<sequence length="61" mass="7107">MGEVVQFKRPKPSQLHKGNTLCRSGFHKWEILNEKQFDVKQGKLITVYQCKRCSKTKSKAL</sequence>
<name>A0A2S6HGP7_9GAMM</name>
<comment type="caution">
    <text evidence="1">The sequence shown here is derived from an EMBL/GenBank/DDBJ whole genome shotgun (WGS) entry which is preliminary data.</text>
</comment>
<proteinExistence type="predicted"/>
<dbReference type="AlphaFoldDB" id="A0A2S6HGP7"/>
<reference evidence="1 2" key="1">
    <citation type="submission" date="2018-02" db="EMBL/GenBank/DDBJ databases">
        <title>Subsurface microbial communities from deep shales in Ohio and West Virginia, USA.</title>
        <authorList>
            <person name="Wrighton K."/>
        </authorList>
    </citation>
    <scope>NUCLEOTIDE SEQUENCE [LARGE SCALE GENOMIC DNA]</scope>
    <source>
        <strain evidence="1 2">OWC-DMM</strain>
    </source>
</reference>
<dbReference type="EMBL" id="PTIZ01000003">
    <property type="protein sequence ID" value="PPK76630.1"/>
    <property type="molecule type" value="Genomic_DNA"/>
</dbReference>
<dbReference type="OMA" id="GFHKWEV"/>
<organism evidence="1 2">
    <name type="scientific">Methylobacter tundripaludum</name>
    <dbReference type="NCBI Taxonomy" id="173365"/>
    <lineage>
        <taxon>Bacteria</taxon>
        <taxon>Pseudomonadati</taxon>
        <taxon>Pseudomonadota</taxon>
        <taxon>Gammaproteobacteria</taxon>
        <taxon>Methylococcales</taxon>
        <taxon>Methylococcaceae</taxon>
        <taxon>Methylobacter</taxon>
    </lineage>
</organism>
<accession>A0A2S6HGP7</accession>
<protein>
    <submittedName>
        <fullName evidence="1">Uncharacterized protein</fullName>
    </submittedName>
</protein>
<evidence type="ECO:0000313" key="2">
    <source>
        <dbReference type="Proteomes" id="UP000240010"/>
    </source>
</evidence>
<dbReference type="Proteomes" id="UP000240010">
    <property type="component" value="Unassembled WGS sequence"/>
</dbReference>
<gene>
    <name evidence="1" type="ORF">B0F87_103237</name>
</gene>
<evidence type="ECO:0000313" key="1">
    <source>
        <dbReference type="EMBL" id="PPK76630.1"/>
    </source>
</evidence>